<protein>
    <submittedName>
        <fullName evidence="1">AcrR family transcriptional regulator</fullName>
    </submittedName>
</protein>
<proteinExistence type="predicted"/>
<comment type="caution">
    <text evidence="1">The sequence shown here is derived from an EMBL/GenBank/DDBJ whole genome shotgun (WGS) entry which is preliminary data.</text>
</comment>
<evidence type="ECO:0000313" key="2">
    <source>
        <dbReference type="Proteomes" id="UP001246858"/>
    </source>
</evidence>
<evidence type="ECO:0000313" key="1">
    <source>
        <dbReference type="EMBL" id="MDR6783370.1"/>
    </source>
</evidence>
<name>A0ACC6KVH0_9SPHI</name>
<keyword evidence="2" id="KW-1185">Reference proteome</keyword>
<reference evidence="1" key="1">
    <citation type="submission" date="2023-07" db="EMBL/GenBank/DDBJ databases">
        <title>Sorghum-associated microbial communities from plants grown in Nebraska, USA.</title>
        <authorList>
            <person name="Schachtman D."/>
        </authorList>
    </citation>
    <scope>NUCLEOTIDE SEQUENCE</scope>
    <source>
        <strain evidence="1">2697</strain>
    </source>
</reference>
<dbReference type="EMBL" id="JAVDTF010000001">
    <property type="protein sequence ID" value="MDR6783370.1"/>
    <property type="molecule type" value="Genomic_DNA"/>
</dbReference>
<dbReference type="Proteomes" id="UP001246858">
    <property type="component" value="Unassembled WGS sequence"/>
</dbReference>
<gene>
    <name evidence="1" type="ORF">J2X78_001922</name>
</gene>
<accession>A0ACC6KVH0</accession>
<organism evidence="1 2">
    <name type="scientific">Pedobacter africanus</name>
    <dbReference type="NCBI Taxonomy" id="151894"/>
    <lineage>
        <taxon>Bacteria</taxon>
        <taxon>Pseudomonadati</taxon>
        <taxon>Bacteroidota</taxon>
        <taxon>Sphingobacteriia</taxon>
        <taxon>Sphingobacteriales</taxon>
        <taxon>Sphingobacteriaceae</taxon>
        <taxon>Pedobacter</taxon>
    </lineage>
</organism>
<sequence length="204" mass="23549">MEHEKETKNQNTEERLKEAARIEFMRRGYAAAKIRDIAKAADTNLALLNYYFRSKEKLFQIVMAENVDKLFANILPVLNDINTTLEEKLVLISKHYTEMLLAEPSLPIFVLNEIQTNPEGFGNQIKFNESIMQSNYISQLAETDQETNPVHHLITYLGMILFPFIMKPVMQSTGAVPAERFLATVKQREKLAPQWMMTLLNQKV</sequence>